<sequence>MKAVRGESAWRFCIVLVFLLVRHSSALNVSSVETYTPAKSSDDKYDFVDVAQQHGEVSESETGQTSRFFTSADVDEAFWLEHLGEDFKNAIHLQVGGEERCNGVFNMSENGAAYKVQDESINKPVLQNDVKAPKSDDKTTEEKSKKKAKADATKKVRKIRRKQKSEPKTENVATTVEPTTNKINTKKEQTQSDITTKQQYGGTGQCYNDVVDKNDYKDDLKKYKKFQHINIKYAPEYTQTTSEKKTQYPNDTSILDQTLEEMPVVVNLPESNKMIELETNDAPVVVKMPPVIYHREPINVTDPENYTDNTQTQNSQPQEEQTLVGAQTQSVNTQYTQHPYSAMTYEQQQHYQQFEQYSPNTNYAQTQQHTQYPLQMQASHYPTQYQQTTQYDQQPHPQQQYSSPTSYSAPNYYNQGVYPPDMGSMPMQQPNGPFATNNIMKSRYTSMYNKRSVPSYGEYSMQQTQPASTQQEYKSSSDSRSNGELYQEGL</sequence>
<feature type="compositionally biased region" description="Polar residues" evidence="1">
    <location>
        <begin position="460"/>
        <end position="484"/>
    </location>
</feature>
<feature type="compositionally biased region" description="Basic and acidic residues" evidence="1">
    <location>
        <begin position="131"/>
        <end position="154"/>
    </location>
</feature>
<dbReference type="Proteomes" id="UP001652620">
    <property type="component" value="Chromosome 4"/>
</dbReference>
<feature type="chain" id="PRO_5045349474" evidence="2">
    <location>
        <begin position="27"/>
        <end position="490"/>
    </location>
</feature>
<evidence type="ECO:0000256" key="2">
    <source>
        <dbReference type="SAM" id="SignalP"/>
    </source>
</evidence>
<keyword evidence="3" id="KW-1185">Reference proteome</keyword>
<evidence type="ECO:0000256" key="1">
    <source>
        <dbReference type="SAM" id="MobiDB-lite"/>
    </source>
</evidence>
<feature type="compositionally biased region" description="Polar residues" evidence="1">
    <location>
        <begin position="302"/>
        <end position="327"/>
    </location>
</feature>
<dbReference type="RefSeq" id="XP_011198553.3">
    <property type="nucleotide sequence ID" value="XM_011200251.4"/>
</dbReference>
<feature type="compositionally biased region" description="Polar residues" evidence="1">
    <location>
        <begin position="171"/>
        <end position="183"/>
    </location>
</feature>
<feature type="compositionally biased region" description="Polar residues" evidence="1">
    <location>
        <begin position="191"/>
        <end position="200"/>
    </location>
</feature>
<dbReference type="InParanoid" id="A0A6I9USD3"/>
<gene>
    <name evidence="4" type="primary">LOC105222779</name>
</gene>
<feature type="compositionally biased region" description="Low complexity" evidence="1">
    <location>
        <begin position="384"/>
        <end position="408"/>
    </location>
</feature>
<evidence type="ECO:0000313" key="3">
    <source>
        <dbReference type="Proteomes" id="UP001652620"/>
    </source>
</evidence>
<feature type="region of interest" description="Disordered" evidence="1">
    <location>
        <begin position="455"/>
        <end position="490"/>
    </location>
</feature>
<dbReference type="AlphaFoldDB" id="A0A6I9USD3"/>
<protein>
    <submittedName>
        <fullName evidence="4">Uncharacterized protein LOC105222779</fullName>
    </submittedName>
</protein>
<evidence type="ECO:0000313" key="4">
    <source>
        <dbReference type="RefSeq" id="XP_011198553.3"/>
    </source>
</evidence>
<proteinExistence type="predicted"/>
<organism evidence="3 4">
    <name type="scientific">Bactrocera dorsalis</name>
    <name type="common">Oriental fruit fly</name>
    <name type="synonym">Dacus dorsalis</name>
    <dbReference type="NCBI Taxonomy" id="27457"/>
    <lineage>
        <taxon>Eukaryota</taxon>
        <taxon>Metazoa</taxon>
        <taxon>Ecdysozoa</taxon>
        <taxon>Arthropoda</taxon>
        <taxon>Hexapoda</taxon>
        <taxon>Insecta</taxon>
        <taxon>Pterygota</taxon>
        <taxon>Neoptera</taxon>
        <taxon>Endopterygota</taxon>
        <taxon>Diptera</taxon>
        <taxon>Brachycera</taxon>
        <taxon>Muscomorpha</taxon>
        <taxon>Tephritoidea</taxon>
        <taxon>Tephritidae</taxon>
        <taxon>Bactrocera</taxon>
        <taxon>Bactrocera</taxon>
    </lineage>
</organism>
<feature type="signal peptide" evidence="2">
    <location>
        <begin position="1"/>
        <end position="26"/>
    </location>
</feature>
<dbReference type="KEGG" id="bdr:105222779"/>
<keyword evidence="2" id="KW-0732">Signal</keyword>
<feature type="region of interest" description="Disordered" evidence="1">
    <location>
        <begin position="384"/>
        <end position="411"/>
    </location>
</feature>
<reference evidence="4" key="1">
    <citation type="submission" date="2025-08" db="UniProtKB">
        <authorList>
            <consortium name="RefSeq"/>
        </authorList>
    </citation>
    <scope>IDENTIFICATION</scope>
    <source>
        <tissue evidence="4">Adult</tissue>
    </source>
</reference>
<feature type="region of interest" description="Disordered" evidence="1">
    <location>
        <begin position="116"/>
        <end position="205"/>
    </location>
</feature>
<accession>A0A6I9USD3</accession>
<name>A0A6I9USD3_BACDO</name>
<dbReference type="GeneID" id="105222779"/>
<feature type="region of interest" description="Disordered" evidence="1">
    <location>
        <begin position="298"/>
        <end position="327"/>
    </location>
</feature>
<dbReference type="OrthoDB" id="7981150at2759"/>